<dbReference type="RefSeq" id="WP_146519199.1">
    <property type="nucleotide sequence ID" value="NZ_CP151726.1"/>
</dbReference>
<gene>
    <name evidence="2" type="ORF">Pla52n_17760</name>
</gene>
<protein>
    <submittedName>
        <fullName evidence="2">Uncharacterized protein</fullName>
    </submittedName>
</protein>
<evidence type="ECO:0000256" key="1">
    <source>
        <dbReference type="SAM" id="MobiDB-lite"/>
    </source>
</evidence>
<sequence>MNVNFFEWLRNGVKQSVLLGVGDAVEQMGVPPNEEELQPVLASLMDASDSDAKGKRKTTGAGRKRLGKSLKDMDTSGAT</sequence>
<dbReference type="EMBL" id="SJPN01000002">
    <property type="protein sequence ID" value="TWU06057.1"/>
    <property type="molecule type" value="Genomic_DNA"/>
</dbReference>
<dbReference type="Proteomes" id="UP000320176">
    <property type="component" value="Unassembled WGS sequence"/>
</dbReference>
<accession>A0A5C6B2K7</accession>
<reference evidence="2 3" key="1">
    <citation type="submission" date="2019-02" db="EMBL/GenBank/DDBJ databases">
        <title>Deep-cultivation of Planctomycetes and their phenomic and genomic characterization uncovers novel biology.</title>
        <authorList>
            <person name="Wiegand S."/>
            <person name="Jogler M."/>
            <person name="Boedeker C."/>
            <person name="Pinto D."/>
            <person name="Vollmers J."/>
            <person name="Rivas-Marin E."/>
            <person name="Kohn T."/>
            <person name="Peeters S.H."/>
            <person name="Heuer A."/>
            <person name="Rast P."/>
            <person name="Oberbeckmann S."/>
            <person name="Bunk B."/>
            <person name="Jeske O."/>
            <person name="Meyerdierks A."/>
            <person name="Storesund J.E."/>
            <person name="Kallscheuer N."/>
            <person name="Luecker S."/>
            <person name="Lage O.M."/>
            <person name="Pohl T."/>
            <person name="Merkel B.J."/>
            <person name="Hornburger P."/>
            <person name="Mueller R.-W."/>
            <person name="Bruemmer F."/>
            <person name="Labrenz M."/>
            <person name="Spormann A.M."/>
            <person name="Op Den Camp H."/>
            <person name="Overmann J."/>
            <person name="Amann R."/>
            <person name="Jetten M.S.M."/>
            <person name="Mascher T."/>
            <person name="Medema M.H."/>
            <person name="Devos D.P."/>
            <person name="Kaster A.-K."/>
            <person name="Ovreas L."/>
            <person name="Rohde M."/>
            <person name="Galperin M.Y."/>
            <person name="Jogler C."/>
        </authorList>
    </citation>
    <scope>NUCLEOTIDE SEQUENCE [LARGE SCALE GENOMIC DNA]</scope>
    <source>
        <strain evidence="2 3">Pla52n</strain>
    </source>
</reference>
<keyword evidence="3" id="KW-1185">Reference proteome</keyword>
<feature type="compositionally biased region" description="Basic and acidic residues" evidence="1">
    <location>
        <begin position="69"/>
        <end position="79"/>
    </location>
</feature>
<evidence type="ECO:0000313" key="3">
    <source>
        <dbReference type="Proteomes" id="UP000320176"/>
    </source>
</evidence>
<dbReference type="OrthoDB" id="292113at2"/>
<evidence type="ECO:0000313" key="2">
    <source>
        <dbReference type="EMBL" id="TWU06057.1"/>
    </source>
</evidence>
<feature type="region of interest" description="Disordered" evidence="1">
    <location>
        <begin position="45"/>
        <end position="79"/>
    </location>
</feature>
<proteinExistence type="predicted"/>
<organism evidence="2 3">
    <name type="scientific">Stieleria varia</name>
    <dbReference type="NCBI Taxonomy" id="2528005"/>
    <lineage>
        <taxon>Bacteria</taxon>
        <taxon>Pseudomonadati</taxon>
        <taxon>Planctomycetota</taxon>
        <taxon>Planctomycetia</taxon>
        <taxon>Pirellulales</taxon>
        <taxon>Pirellulaceae</taxon>
        <taxon>Stieleria</taxon>
    </lineage>
</organism>
<comment type="caution">
    <text evidence="2">The sequence shown here is derived from an EMBL/GenBank/DDBJ whole genome shotgun (WGS) entry which is preliminary data.</text>
</comment>
<feature type="compositionally biased region" description="Basic residues" evidence="1">
    <location>
        <begin position="54"/>
        <end position="68"/>
    </location>
</feature>
<dbReference type="AlphaFoldDB" id="A0A5C6B2K7"/>
<name>A0A5C6B2K7_9BACT</name>